<dbReference type="EMBL" id="MJEQ01037185">
    <property type="protein sequence ID" value="OIT05254.1"/>
    <property type="molecule type" value="Genomic_DNA"/>
</dbReference>
<evidence type="ECO:0000256" key="1">
    <source>
        <dbReference type="ARBA" id="ARBA00022723"/>
    </source>
</evidence>
<feature type="domain" description="GRF-type" evidence="5">
    <location>
        <begin position="24"/>
        <end position="63"/>
    </location>
</feature>
<dbReference type="Gramene" id="OIT05254">
    <property type="protein sequence ID" value="OIT05254"/>
    <property type="gene ID" value="A4A49_65340"/>
</dbReference>
<dbReference type="SMR" id="A0A1J6IK76"/>
<evidence type="ECO:0000256" key="2">
    <source>
        <dbReference type="ARBA" id="ARBA00022771"/>
    </source>
</evidence>
<gene>
    <name evidence="6" type="ORF">A4A49_65340</name>
</gene>
<sequence length="73" mass="8790">MAGINLNQLCMDEHDPMLNLKVRCKHGDLLPLQTSWSTRNPRRRFWSCPYYGSCKFFRWRDDAIDERSRFVLP</sequence>
<dbReference type="Proteomes" id="UP000187609">
    <property type="component" value="Unassembled WGS sequence"/>
</dbReference>
<proteinExistence type="predicted"/>
<dbReference type="Pfam" id="PF06839">
    <property type="entry name" value="Zn_ribbon_GRF"/>
    <property type="match status" value="1"/>
</dbReference>
<dbReference type="STRING" id="49451.A0A1J6IK76"/>
<dbReference type="AlphaFoldDB" id="A0A1J6IK76"/>
<keyword evidence="1" id="KW-0479">Metal-binding</keyword>
<comment type="caution">
    <text evidence="6">The sequence shown here is derived from an EMBL/GenBank/DDBJ whole genome shotgun (WGS) entry which is preliminary data.</text>
</comment>
<reference evidence="6" key="1">
    <citation type="submission" date="2016-11" db="EMBL/GenBank/DDBJ databases">
        <title>The genome of Nicotiana attenuata.</title>
        <authorList>
            <person name="Xu S."/>
            <person name="Brockmoeller T."/>
            <person name="Gaquerel E."/>
            <person name="Navarro A."/>
            <person name="Kuhl H."/>
            <person name="Gase K."/>
            <person name="Ling Z."/>
            <person name="Zhou W."/>
            <person name="Kreitzer C."/>
            <person name="Stanke M."/>
            <person name="Tang H."/>
            <person name="Lyons E."/>
            <person name="Pandey P."/>
            <person name="Pandey S.P."/>
            <person name="Timmermann B."/>
            <person name="Baldwin I.T."/>
        </authorList>
    </citation>
    <scope>NUCLEOTIDE SEQUENCE [LARGE SCALE GENOMIC DNA]</scope>
    <source>
        <strain evidence="6">UT</strain>
    </source>
</reference>
<name>A0A1J6IK76_NICAT</name>
<organism evidence="6 7">
    <name type="scientific">Nicotiana attenuata</name>
    <name type="common">Coyote tobacco</name>
    <dbReference type="NCBI Taxonomy" id="49451"/>
    <lineage>
        <taxon>Eukaryota</taxon>
        <taxon>Viridiplantae</taxon>
        <taxon>Streptophyta</taxon>
        <taxon>Embryophyta</taxon>
        <taxon>Tracheophyta</taxon>
        <taxon>Spermatophyta</taxon>
        <taxon>Magnoliopsida</taxon>
        <taxon>eudicotyledons</taxon>
        <taxon>Gunneridae</taxon>
        <taxon>Pentapetalae</taxon>
        <taxon>asterids</taxon>
        <taxon>lamiids</taxon>
        <taxon>Solanales</taxon>
        <taxon>Solanaceae</taxon>
        <taxon>Nicotianoideae</taxon>
        <taxon>Nicotianeae</taxon>
        <taxon>Nicotiana</taxon>
    </lineage>
</organism>
<dbReference type="PANTHER" id="PTHR33248">
    <property type="entry name" value="ZINC ION-BINDING PROTEIN"/>
    <property type="match status" value="1"/>
</dbReference>
<dbReference type="GO" id="GO:0008270">
    <property type="term" value="F:zinc ion binding"/>
    <property type="evidence" value="ECO:0007669"/>
    <property type="project" value="UniProtKB-KW"/>
</dbReference>
<accession>A0A1J6IK76</accession>
<protein>
    <recommendedName>
        <fullName evidence="5">GRF-type domain-containing protein</fullName>
    </recommendedName>
</protein>
<evidence type="ECO:0000256" key="3">
    <source>
        <dbReference type="ARBA" id="ARBA00022833"/>
    </source>
</evidence>
<evidence type="ECO:0000259" key="5">
    <source>
        <dbReference type="PROSITE" id="PS51999"/>
    </source>
</evidence>
<dbReference type="PROSITE" id="PS51999">
    <property type="entry name" value="ZF_GRF"/>
    <property type="match status" value="1"/>
</dbReference>
<feature type="non-terminal residue" evidence="6">
    <location>
        <position position="73"/>
    </location>
</feature>
<evidence type="ECO:0000313" key="6">
    <source>
        <dbReference type="EMBL" id="OIT05254.1"/>
    </source>
</evidence>
<dbReference type="OMA" id="HRICNDE"/>
<keyword evidence="7" id="KW-1185">Reference proteome</keyword>
<evidence type="ECO:0000313" key="7">
    <source>
        <dbReference type="Proteomes" id="UP000187609"/>
    </source>
</evidence>
<evidence type="ECO:0000256" key="4">
    <source>
        <dbReference type="PROSITE-ProRule" id="PRU01343"/>
    </source>
</evidence>
<keyword evidence="3" id="KW-0862">Zinc</keyword>
<keyword evidence="2 4" id="KW-0863">Zinc-finger</keyword>
<dbReference type="InterPro" id="IPR010666">
    <property type="entry name" value="Znf_GRF"/>
</dbReference>